<evidence type="ECO:0000313" key="2">
    <source>
        <dbReference type="EMBL" id="KAK3942854.1"/>
    </source>
</evidence>
<evidence type="ECO:0000256" key="1">
    <source>
        <dbReference type="SAM" id="MobiDB-lite"/>
    </source>
</evidence>
<protein>
    <submittedName>
        <fullName evidence="2">Uncharacterized protein</fullName>
    </submittedName>
</protein>
<reference evidence="3" key="1">
    <citation type="journal article" date="2023" name="Mol. Phylogenet. Evol.">
        <title>Genome-scale phylogeny and comparative genomics of the fungal order Sordariales.</title>
        <authorList>
            <person name="Hensen N."/>
            <person name="Bonometti L."/>
            <person name="Westerberg I."/>
            <person name="Brannstrom I.O."/>
            <person name="Guillou S."/>
            <person name="Cros-Aarteil S."/>
            <person name="Calhoun S."/>
            <person name="Haridas S."/>
            <person name="Kuo A."/>
            <person name="Mondo S."/>
            <person name="Pangilinan J."/>
            <person name="Riley R."/>
            <person name="LaButti K."/>
            <person name="Andreopoulos B."/>
            <person name="Lipzen A."/>
            <person name="Chen C."/>
            <person name="Yan M."/>
            <person name="Daum C."/>
            <person name="Ng V."/>
            <person name="Clum A."/>
            <person name="Steindorff A."/>
            <person name="Ohm R.A."/>
            <person name="Martin F."/>
            <person name="Silar P."/>
            <person name="Natvig D.O."/>
            <person name="Lalanne C."/>
            <person name="Gautier V."/>
            <person name="Ament-Velasquez S.L."/>
            <person name="Kruys A."/>
            <person name="Hutchinson M.I."/>
            <person name="Powell A.J."/>
            <person name="Barry K."/>
            <person name="Miller A.N."/>
            <person name="Grigoriev I.V."/>
            <person name="Debuchy R."/>
            <person name="Gladieux P."/>
            <person name="Hiltunen Thoren M."/>
            <person name="Johannesson H."/>
        </authorList>
    </citation>
    <scope>NUCLEOTIDE SEQUENCE [LARGE SCALE GENOMIC DNA]</scope>
    <source>
        <strain evidence="3">CBS 340.73</strain>
    </source>
</reference>
<proteinExistence type="predicted"/>
<dbReference type="EMBL" id="MU853770">
    <property type="protein sequence ID" value="KAK3942854.1"/>
    <property type="molecule type" value="Genomic_DNA"/>
</dbReference>
<keyword evidence="3" id="KW-1185">Reference proteome</keyword>
<dbReference type="AlphaFoldDB" id="A0AAN6ND43"/>
<accession>A0AAN6ND43</accession>
<sequence>MSPKITVQERKAAAESRIEPGFALEKVHGGEDHFRQVFYKSVQQSPALAEASPPPMPPKETTFHQNLHLPYERAYFLRELLESNTPQARHQTKNIQWLIHHYETGGSIPDPHSPIWLLDGVRQSTGKKPTDVPAGSALWKEEACSPDTLHTSGSLTKPKLKFGPPRSSGTSPTMPKRGGSTSRSQSNSRPRQIEAPLRPGVVCKEFWKKIFRAIRKEGRDPETEDLWPIWVTLKEEIRRRGIS</sequence>
<dbReference type="Proteomes" id="UP001303473">
    <property type="component" value="Unassembled WGS sequence"/>
</dbReference>
<organism evidence="2 3">
    <name type="scientific">Diplogelasinospora grovesii</name>
    <dbReference type="NCBI Taxonomy" id="303347"/>
    <lineage>
        <taxon>Eukaryota</taxon>
        <taxon>Fungi</taxon>
        <taxon>Dikarya</taxon>
        <taxon>Ascomycota</taxon>
        <taxon>Pezizomycotina</taxon>
        <taxon>Sordariomycetes</taxon>
        <taxon>Sordariomycetidae</taxon>
        <taxon>Sordariales</taxon>
        <taxon>Diplogelasinosporaceae</taxon>
        <taxon>Diplogelasinospora</taxon>
    </lineage>
</organism>
<feature type="region of interest" description="Disordered" evidence="1">
    <location>
        <begin position="146"/>
        <end position="195"/>
    </location>
</feature>
<name>A0AAN6ND43_9PEZI</name>
<feature type="compositionally biased region" description="Polar residues" evidence="1">
    <location>
        <begin position="167"/>
        <end position="190"/>
    </location>
</feature>
<comment type="caution">
    <text evidence="2">The sequence shown here is derived from an EMBL/GenBank/DDBJ whole genome shotgun (WGS) entry which is preliminary data.</text>
</comment>
<gene>
    <name evidence="2" type="ORF">QBC46DRAFT_405917</name>
</gene>
<evidence type="ECO:0000313" key="3">
    <source>
        <dbReference type="Proteomes" id="UP001303473"/>
    </source>
</evidence>